<gene>
    <name evidence="2" type="ORF">LSTR_LSTR016101</name>
</gene>
<protein>
    <recommendedName>
        <fullName evidence="4">TLC domain-containing protein</fullName>
    </recommendedName>
</protein>
<evidence type="ECO:0000313" key="3">
    <source>
        <dbReference type="Proteomes" id="UP000291343"/>
    </source>
</evidence>
<dbReference type="EMBL" id="QKKF02027105">
    <property type="protein sequence ID" value="RZF36101.1"/>
    <property type="molecule type" value="Genomic_DNA"/>
</dbReference>
<keyword evidence="1" id="KW-0812">Transmembrane</keyword>
<evidence type="ECO:0000313" key="2">
    <source>
        <dbReference type="EMBL" id="RZF36101.1"/>
    </source>
</evidence>
<dbReference type="OrthoDB" id="8187586at2759"/>
<keyword evidence="3" id="KW-1185">Reference proteome</keyword>
<proteinExistence type="predicted"/>
<dbReference type="AlphaFoldDB" id="A0A482WSF5"/>
<evidence type="ECO:0000256" key="1">
    <source>
        <dbReference type="SAM" id="Phobius"/>
    </source>
</evidence>
<accession>A0A482WSF5</accession>
<sequence>MYTYSVILGLLFFIAGYVVLHDWWALMHSLYFHPPKLFMDMMISSGAFAIINSIAFFVDVWLTYRYG</sequence>
<keyword evidence="1" id="KW-0472">Membrane</keyword>
<reference evidence="2 3" key="1">
    <citation type="journal article" date="2017" name="Gigascience">
        <title>Genome sequence of the small brown planthopper, Laodelphax striatellus.</title>
        <authorList>
            <person name="Zhu J."/>
            <person name="Jiang F."/>
            <person name="Wang X."/>
            <person name="Yang P."/>
            <person name="Bao Y."/>
            <person name="Zhao W."/>
            <person name="Wang W."/>
            <person name="Lu H."/>
            <person name="Wang Q."/>
            <person name="Cui N."/>
            <person name="Li J."/>
            <person name="Chen X."/>
            <person name="Luo L."/>
            <person name="Yu J."/>
            <person name="Kang L."/>
            <person name="Cui F."/>
        </authorList>
    </citation>
    <scope>NUCLEOTIDE SEQUENCE [LARGE SCALE GENOMIC DNA]</scope>
    <source>
        <strain evidence="2">Lst14</strain>
    </source>
</reference>
<feature type="transmembrane region" description="Helical" evidence="1">
    <location>
        <begin position="37"/>
        <end position="58"/>
    </location>
</feature>
<keyword evidence="1" id="KW-1133">Transmembrane helix</keyword>
<name>A0A482WSF5_LAOST</name>
<dbReference type="InParanoid" id="A0A482WSF5"/>
<dbReference type="Proteomes" id="UP000291343">
    <property type="component" value="Unassembled WGS sequence"/>
</dbReference>
<organism evidence="2 3">
    <name type="scientific">Laodelphax striatellus</name>
    <name type="common">Small brown planthopper</name>
    <name type="synonym">Delphax striatella</name>
    <dbReference type="NCBI Taxonomy" id="195883"/>
    <lineage>
        <taxon>Eukaryota</taxon>
        <taxon>Metazoa</taxon>
        <taxon>Ecdysozoa</taxon>
        <taxon>Arthropoda</taxon>
        <taxon>Hexapoda</taxon>
        <taxon>Insecta</taxon>
        <taxon>Pterygota</taxon>
        <taxon>Neoptera</taxon>
        <taxon>Paraneoptera</taxon>
        <taxon>Hemiptera</taxon>
        <taxon>Auchenorrhyncha</taxon>
        <taxon>Fulgoroidea</taxon>
        <taxon>Delphacidae</taxon>
        <taxon>Criomorphinae</taxon>
        <taxon>Laodelphax</taxon>
    </lineage>
</organism>
<feature type="transmembrane region" description="Helical" evidence="1">
    <location>
        <begin position="6"/>
        <end position="25"/>
    </location>
</feature>
<comment type="caution">
    <text evidence="2">The sequence shown here is derived from an EMBL/GenBank/DDBJ whole genome shotgun (WGS) entry which is preliminary data.</text>
</comment>
<evidence type="ECO:0008006" key="4">
    <source>
        <dbReference type="Google" id="ProtNLM"/>
    </source>
</evidence>